<evidence type="ECO:0000313" key="2">
    <source>
        <dbReference type="Proteomes" id="UP001302602"/>
    </source>
</evidence>
<evidence type="ECO:0000313" key="1">
    <source>
        <dbReference type="EMBL" id="KAK4127831.1"/>
    </source>
</evidence>
<name>A0AAN6UA65_9PEZI</name>
<organism evidence="1 2">
    <name type="scientific">Parathielavia appendiculata</name>
    <dbReference type="NCBI Taxonomy" id="2587402"/>
    <lineage>
        <taxon>Eukaryota</taxon>
        <taxon>Fungi</taxon>
        <taxon>Dikarya</taxon>
        <taxon>Ascomycota</taxon>
        <taxon>Pezizomycotina</taxon>
        <taxon>Sordariomycetes</taxon>
        <taxon>Sordariomycetidae</taxon>
        <taxon>Sordariales</taxon>
        <taxon>Chaetomiaceae</taxon>
        <taxon>Parathielavia</taxon>
    </lineage>
</organism>
<dbReference type="Proteomes" id="UP001302602">
    <property type="component" value="Unassembled WGS sequence"/>
</dbReference>
<dbReference type="EMBL" id="MU853224">
    <property type="protein sequence ID" value="KAK4127831.1"/>
    <property type="molecule type" value="Genomic_DNA"/>
</dbReference>
<protein>
    <submittedName>
        <fullName evidence="1">Uncharacterized protein</fullName>
    </submittedName>
</protein>
<gene>
    <name evidence="1" type="ORF">N657DRAFT_230381</name>
</gene>
<accession>A0AAN6UA65</accession>
<dbReference type="GeneID" id="87823080"/>
<reference evidence="1" key="2">
    <citation type="submission" date="2023-05" db="EMBL/GenBank/DDBJ databases">
        <authorList>
            <consortium name="Lawrence Berkeley National Laboratory"/>
            <person name="Steindorff A."/>
            <person name="Hensen N."/>
            <person name="Bonometti L."/>
            <person name="Westerberg I."/>
            <person name="Brannstrom I.O."/>
            <person name="Guillou S."/>
            <person name="Cros-Aarteil S."/>
            <person name="Calhoun S."/>
            <person name="Haridas S."/>
            <person name="Kuo A."/>
            <person name="Mondo S."/>
            <person name="Pangilinan J."/>
            <person name="Riley R."/>
            <person name="Labutti K."/>
            <person name="Andreopoulos B."/>
            <person name="Lipzen A."/>
            <person name="Chen C."/>
            <person name="Yanf M."/>
            <person name="Daum C."/>
            <person name="Ng V."/>
            <person name="Clum A."/>
            <person name="Ohm R."/>
            <person name="Martin F."/>
            <person name="Silar P."/>
            <person name="Natvig D."/>
            <person name="Lalanne C."/>
            <person name="Gautier V."/>
            <person name="Ament-Velasquez S.L."/>
            <person name="Kruys A."/>
            <person name="Hutchinson M.I."/>
            <person name="Powell A.J."/>
            <person name="Barry K."/>
            <person name="Miller A.N."/>
            <person name="Grigoriev I.V."/>
            <person name="Debuchy R."/>
            <person name="Gladieux P."/>
            <person name="Thoren M.H."/>
            <person name="Johannesson H."/>
        </authorList>
    </citation>
    <scope>NUCLEOTIDE SEQUENCE</scope>
    <source>
        <strain evidence="1">CBS 731.68</strain>
    </source>
</reference>
<dbReference type="RefSeq" id="XP_062651602.1">
    <property type="nucleotide sequence ID" value="XM_062786314.1"/>
</dbReference>
<sequence>MKSVGRVPMEKVPAKYPTTGTRVETLSTQPSIAPCWCLSLNIEADGTRRERAPKSYPPLSFLLFKSSTRRLSIWHGDRDCRHHKPTNRVRLELPRRPRHLYHFDFQFCVPITWFPCACRLPCLTRLGSRALDARCPSAKAMLADPKVRTRRHRVV</sequence>
<comment type="caution">
    <text evidence="1">The sequence shown here is derived from an EMBL/GenBank/DDBJ whole genome shotgun (WGS) entry which is preliminary data.</text>
</comment>
<proteinExistence type="predicted"/>
<reference evidence="1" key="1">
    <citation type="journal article" date="2023" name="Mol. Phylogenet. Evol.">
        <title>Genome-scale phylogeny and comparative genomics of the fungal order Sordariales.</title>
        <authorList>
            <person name="Hensen N."/>
            <person name="Bonometti L."/>
            <person name="Westerberg I."/>
            <person name="Brannstrom I.O."/>
            <person name="Guillou S."/>
            <person name="Cros-Aarteil S."/>
            <person name="Calhoun S."/>
            <person name="Haridas S."/>
            <person name="Kuo A."/>
            <person name="Mondo S."/>
            <person name="Pangilinan J."/>
            <person name="Riley R."/>
            <person name="LaButti K."/>
            <person name="Andreopoulos B."/>
            <person name="Lipzen A."/>
            <person name="Chen C."/>
            <person name="Yan M."/>
            <person name="Daum C."/>
            <person name="Ng V."/>
            <person name="Clum A."/>
            <person name="Steindorff A."/>
            <person name="Ohm R.A."/>
            <person name="Martin F."/>
            <person name="Silar P."/>
            <person name="Natvig D.O."/>
            <person name="Lalanne C."/>
            <person name="Gautier V."/>
            <person name="Ament-Velasquez S.L."/>
            <person name="Kruys A."/>
            <person name="Hutchinson M.I."/>
            <person name="Powell A.J."/>
            <person name="Barry K."/>
            <person name="Miller A.N."/>
            <person name="Grigoriev I.V."/>
            <person name="Debuchy R."/>
            <person name="Gladieux P."/>
            <person name="Hiltunen Thoren M."/>
            <person name="Johannesson H."/>
        </authorList>
    </citation>
    <scope>NUCLEOTIDE SEQUENCE</scope>
    <source>
        <strain evidence="1">CBS 731.68</strain>
    </source>
</reference>
<keyword evidence="2" id="KW-1185">Reference proteome</keyword>
<dbReference type="AlphaFoldDB" id="A0AAN6UA65"/>